<sequence>MFEADKKPLDFVIDKLTNSIENTITAEVFDTLIVKLSIKDLKDIRKSIWRFDWTKELKDKSKEVYKLVTVNNPTIIQGLLSIEDKQDHIFMHLIESSKFNTGKNKMYFGVPGNLVAFACKVSFEKEYEGFVAFDAKTTLIKHYQETLFATHFRGLRMYIETKAAMKLVNHYFKNY</sequence>
<name>A0A1I4YTZ3_9FLAO</name>
<protein>
    <submittedName>
        <fullName evidence="1">Uncharacterized protein</fullName>
    </submittedName>
</protein>
<dbReference type="eggNOG" id="ENOG50329K3">
    <property type="taxonomic scope" value="Bacteria"/>
</dbReference>
<dbReference type="EMBL" id="FOUT01000012">
    <property type="protein sequence ID" value="SFN41090.1"/>
    <property type="molecule type" value="Genomic_DNA"/>
</dbReference>
<dbReference type="AlphaFoldDB" id="A0A1I4YTZ3"/>
<reference evidence="2" key="1">
    <citation type="submission" date="2016-10" db="EMBL/GenBank/DDBJ databases">
        <authorList>
            <person name="Varghese N."/>
            <person name="Submissions S."/>
        </authorList>
    </citation>
    <scope>NUCLEOTIDE SEQUENCE [LARGE SCALE GENOMIC DNA]</scope>
    <source>
        <strain evidence="2">DSM 4002</strain>
    </source>
</reference>
<dbReference type="Proteomes" id="UP000182961">
    <property type="component" value="Unassembled WGS sequence"/>
</dbReference>
<accession>A0A1I4YTZ3</accession>
<evidence type="ECO:0000313" key="1">
    <source>
        <dbReference type="EMBL" id="SFN41090.1"/>
    </source>
</evidence>
<gene>
    <name evidence="1" type="ORF">SAMN05444143_112106</name>
</gene>
<keyword evidence="2" id="KW-1185">Reference proteome</keyword>
<proteinExistence type="predicted"/>
<dbReference type="RefSeq" id="WP_024982083.1">
    <property type="nucleotide sequence ID" value="NZ_FOUT01000012.1"/>
</dbReference>
<evidence type="ECO:0000313" key="2">
    <source>
        <dbReference type="Proteomes" id="UP000182961"/>
    </source>
</evidence>
<organism evidence="1 2">
    <name type="scientific">Flavobacterium succinicans</name>
    <dbReference type="NCBI Taxonomy" id="29536"/>
    <lineage>
        <taxon>Bacteria</taxon>
        <taxon>Pseudomonadati</taxon>
        <taxon>Bacteroidota</taxon>
        <taxon>Flavobacteriia</taxon>
        <taxon>Flavobacteriales</taxon>
        <taxon>Flavobacteriaceae</taxon>
        <taxon>Flavobacterium</taxon>
    </lineage>
</organism>